<dbReference type="Pfam" id="PF04190">
    <property type="entry name" value="GET4"/>
    <property type="match status" value="1"/>
</dbReference>
<keyword evidence="4" id="KW-1185">Reference proteome</keyword>
<gene>
    <name evidence="3" type="ORF">SAPIO_CDS9610</name>
</gene>
<evidence type="ECO:0008006" key="5">
    <source>
        <dbReference type="Google" id="ProtNLM"/>
    </source>
</evidence>
<evidence type="ECO:0000313" key="3">
    <source>
        <dbReference type="EMBL" id="KEZ39671.1"/>
    </source>
</evidence>
<accession>A0A084FX59</accession>
<feature type="region of interest" description="Disordered" evidence="2">
    <location>
        <begin position="304"/>
        <end position="328"/>
    </location>
</feature>
<dbReference type="GeneID" id="27728682"/>
<dbReference type="EMBL" id="JOWA01000143">
    <property type="protein sequence ID" value="KEZ39671.1"/>
    <property type="molecule type" value="Genomic_DNA"/>
</dbReference>
<dbReference type="InterPro" id="IPR007317">
    <property type="entry name" value="GET4"/>
</dbReference>
<evidence type="ECO:0000313" key="4">
    <source>
        <dbReference type="Proteomes" id="UP000028545"/>
    </source>
</evidence>
<comment type="caution">
    <text evidence="3">The sequence shown here is derived from an EMBL/GenBank/DDBJ whole genome shotgun (WGS) entry which is preliminary data.</text>
</comment>
<comment type="similarity">
    <text evidence="1">Belongs to the GET4 family.</text>
</comment>
<dbReference type="OMA" id="LMDMMGM"/>
<organism evidence="3 4">
    <name type="scientific">Pseudallescheria apiosperma</name>
    <name type="common">Scedosporium apiospermum</name>
    <dbReference type="NCBI Taxonomy" id="563466"/>
    <lineage>
        <taxon>Eukaryota</taxon>
        <taxon>Fungi</taxon>
        <taxon>Dikarya</taxon>
        <taxon>Ascomycota</taxon>
        <taxon>Pezizomycotina</taxon>
        <taxon>Sordariomycetes</taxon>
        <taxon>Hypocreomycetidae</taxon>
        <taxon>Microascales</taxon>
        <taxon>Microascaceae</taxon>
        <taxon>Scedosporium</taxon>
    </lineage>
</organism>
<dbReference type="VEuPathDB" id="FungiDB:SAPIO_CDS9610"/>
<dbReference type="KEGG" id="sapo:SAPIO_CDS9610"/>
<dbReference type="Gene3D" id="1.25.40.10">
    <property type="entry name" value="Tetratricopeptide repeat domain"/>
    <property type="match status" value="1"/>
</dbReference>
<protein>
    <recommendedName>
        <fullName evidence="5">Golgi to ER traffic protein 4</fullName>
    </recommendedName>
</protein>
<dbReference type="RefSeq" id="XP_016639470.1">
    <property type="nucleotide sequence ID" value="XM_016790960.1"/>
</dbReference>
<dbReference type="AlphaFoldDB" id="A0A084FX59"/>
<dbReference type="PANTHER" id="PTHR12875:SF0">
    <property type="entry name" value="GOLGI TO ER TRAFFIC PROTEIN 4 HOMOLOG"/>
    <property type="match status" value="1"/>
</dbReference>
<dbReference type="PANTHER" id="PTHR12875">
    <property type="entry name" value="GOLGI TO ER TRAFFIC PROTEIN 4 HOMOLOG"/>
    <property type="match status" value="1"/>
</dbReference>
<dbReference type="HOGENOM" id="CLU_046061_0_1_1"/>
<dbReference type="GO" id="GO:0072380">
    <property type="term" value="C:TRC complex"/>
    <property type="evidence" value="ECO:0007669"/>
    <property type="project" value="TreeGrafter"/>
</dbReference>
<proteinExistence type="inferred from homology"/>
<dbReference type="GO" id="GO:0045048">
    <property type="term" value="P:protein insertion into ER membrane"/>
    <property type="evidence" value="ECO:0007669"/>
    <property type="project" value="InterPro"/>
</dbReference>
<dbReference type="FunFam" id="1.25.40.10:FF:000272">
    <property type="entry name" value="DUF410 domain protein"/>
    <property type="match status" value="1"/>
</dbReference>
<name>A0A084FX59_PSEDA</name>
<dbReference type="OrthoDB" id="10252405at2759"/>
<dbReference type="Proteomes" id="UP000028545">
    <property type="component" value="Unassembled WGS sequence"/>
</dbReference>
<dbReference type="InterPro" id="IPR011990">
    <property type="entry name" value="TPR-like_helical_dom_sf"/>
</dbReference>
<evidence type="ECO:0000256" key="2">
    <source>
        <dbReference type="SAM" id="MobiDB-lite"/>
    </source>
</evidence>
<reference evidence="3 4" key="1">
    <citation type="journal article" date="2014" name="Genome Announc.">
        <title>Draft genome sequence of the pathogenic fungus Scedosporium apiospermum.</title>
        <authorList>
            <person name="Vandeputte P."/>
            <person name="Ghamrawi S."/>
            <person name="Rechenmann M."/>
            <person name="Iltis A."/>
            <person name="Giraud S."/>
            <person name="Fleury M."/>
            <person name="Thornton C."/>
            <person name="Delhaes L."/>
            <person name="Meyer W."/>
            <person name="Papon N."/>
            <person name="Bouchara J.P."/>
        </authorList>
    </citation>
    <scope>NUCLEOTIDE SEQUENCE [LARGE SCALE GENOMIC DNA]</scope>
    <source>
        <strain evidence="3 4">IHEM 14462</strain>
    </source>
</reference>
<evidence type="ECO:0000256" key="1">
    <source>
        <dbReference type="ARBA" id="ARBA00005351"/>
    </source>
</evidence>
<sequence>MSTNIEKTVARLQEKIKEGQYYEAQQQTRVVAARYIKAKKWDAAVDILFNVAKALLSAGQGGSGGDLCNLLVEVYEKAELEPDANSKGRLLTCLRLFDSEEPTRKKFIGGMIGWSSKFGEFPAGDPELHHVVGSIYAEEHEAYDAERHLVLGTKDSPEILARMEYKWYKESDPHLAAQFAARAVIPYLLVGNVRAANASFRIFTSALLQDNKGLSVQDVSSQSSDVKIFPSIPLLNFLSLLLLAVQRGSAELYRQLITKYATHLKETGTWFDTLDAIAEMYFGVRRQRQTNPLFDMMGSLFGSGGGGSSQPARRPANRVEAPAPEGLD</sequence>